<feature type="signal peptide" evidence="4">
    <location>
        <begin position="1"/>
        <end position="18"/>
    </location>
</feature>
<dbReference type="Proteomes" id="UP001153636">
    <property type="component" value="Chromosome 8"/>
</dbReference>
<feature type="chain" id="PRO_5040238676" description="Serpin domain-containing protein" evidence="4">
    <location>
        <begin position="19"/>
        <end position="563"/>
    </location>
</feature>
<dbReference type="Pfam" id="PF00079">
    <property type="entry name" value="Serpin"/>
    <property type="match status" value="2"/>
</dbReference>
<keyword evidence="4" id="KW-0732">Signal</keyword>
<dbReference type="InterPro" id="IPR042185">
    <property type="entry name" value="Serpin_sf_2"/>
</dbReference>
<organism evidence="6 7">
    <name type="scientific">Psylliodes chrysocephalus</name>
    <dbReference type="NCBI Taxonomy" id="3402493"/>
    <lineage>
        <taxon>Eukaryota</taxon>
        <taxon>Metazoa</taxon>
        <taxon>Ecdysozoa</taxon>
        <taxon>Arthropoda</taxon>
        <taxon>Hexapoda</taxon>
        <taxon>Insecta</taxon>
        <taxon>Pterygota</taxon>
        <taxon>Neoptera</taxon>
        <taxon>Endopterygota</taxon>
        <taxon>Coleoptera</taxon>
        <taxon>Polyphaga</taxon>
        <taxon>Cucujiformia</taxon>
        <taxon>Chrysomeloidea</taxon>
        <taxon>Chrysomelidae</taxon>
        <taxon>Galerucinae</taxon>
        <taxon>Alticini</taxon>
        <taxon>Psylliodes</taxon>
    </lineage>
</organism>
<evidence type="ECO:0000256" key="4">
    <source>
        <dbReference type="SAM" id="SignalP"/>
    </source>
</evidence>
<evidence type="ECO:0000259" key="5">
    <source>
        <dbReference type="SMART" id="SM00093"/>
    </source>
</evidence>
<dbReference type="Gene3D" id="3.30.497.10">
    <property type="entry name" value="Antithrombin, subunit I, domain 2"/>
    <property type="match status" value="2"/>
</dbReference>
<evidence type="ECO:0000313" key="7">
    <source>
        <dbReference type="Proteomes" id="UP001153636"/>
    </source>
</evidence>
<dbReference type="InterPro" id="IPR036186">
    <property type="entry name" value="Serpin_sf"/>
</dbReference>
<name>A0A9P0D9C2_9CUCU</name>
<keyword evidence="7" id="KW-1185">Reference proteome</keyword>
<reference evidence="6" key="1">
    <citation type="submission" date="2022-01" db="EMBL/GenBank/DDBJ databases">
        <authorList>
            <person name="King R."/>
        </authorList>
    </citation>
    <scope>NUCLEOTIDE SEQUENCE</scope>
</reference>
<dbReference type="EMBL" id="OV651820">
    <property type="protein sequence ID" value="CAH1114254.1"/>
    <property type="molecule type" value="Genomic_DNA"/>
</dbReference>
<dbReference type="SUPFAM" id="SSF56574">
    <property type="entry name" value="Serpins"/>
    <property type="match status" value="1"/>
</dbReference>
<accession>A0A9P0D9C2</accession>
<keyword evidence="2" id="KW-0722">Serine protease inhibitor</keyword>
<dbReference type="InterPro" id="IPR042178">
    <property type="entry name" value="Serpin_sf_1"/>
</dbReference>
<dbReference type="AlphaFoldDB" id="A0A9P0D9C2"/>
<evidence type="ECO:0000256" key="1">
    <source>
        <dbReference type="ARBA" id="ARBA00022690"/>
    </source>
</evidence>
<sequence>MSIQLALAASIFLPIVLSNIYNNTQIYFPDDVRFTPKRASQAGGFAAPQAPSFSQAFGAISPTPTYEQYVDQLISKGIAKLTLAINKVYQQKSIEDNVVFAPLNIAAALALVLLGSNGRTFQELTSVLGFATGLQIENQSENVHRELGRMIRKIESTAGVVIGQQVSFADAVFVQNNYPIRTLYKEAAEKLYQSEVVNVDFQSNPEKAKQVVNAWVADRTKGKIKDILNDVPKDTKVIIASAMYFKAEWEQPFMEDVTSRRDFYIDGRKSKTPIQVDMMANVGKFPYFKDATLQAEILGLPYKGNATVMYVVMPFNSNKQILKDFESRITENDLEYLAGQTTFNSCQILFPKMKIESTVRLKPILRTLGVNSLFNPNDANLGLLSPGVGLVSKKVDAEVNPLVSFQGNPNDVLIFSRTGETVNCSAIFDPASNVSTCQDTVGDQKVTYKKFGDKVGRRIARRSRRSKRDTIDGLRNLINQQSTGNDYQNPGLYAEEVIHKVYMDITETGTEAAASTLVTLYRSFRGVTFRVDVPFLFFIRHEDTKTILFWGSVYNPTPNYKKG</sequence>
<dbReference type="PANTHER" id="PTHR11461">
    <property type="entry name" value="SERINE PROTEASE INHIBITOR, SERPIN"/>
    <property type="match status" value="1"/>
</dbReference>
<dbReference type="GO" id="GO:0045861">
    <property type="term" value="P:negative regulation of proteolysis"/>
    <property type="evidence" value="ECO:0007669"/>
    <property type="project" value="UniProtKB-ARBA"/>
</dbReference>
<dbReference type="GO" id="GO:0004867">
    <property type="term" value="F:serine-type endopeptidase inhibitor activity"/>
    <property type="evidence" value="ECO:0007669"/>
    <property type="project" value="UniProtKB-KW"/>
</dbReference>
<dbReference type="InterPro" id="IPR023796">
    <property type="entry name" value="Serpin_dom"/>
</dbReference>
<dbReference type="PANTHER" id="PTHR11461:SF342">
    <property type="entry name" value="SERINE PROTEASE INHIBITOR 28DC"/>
    <property type="match status" value="1"/>
</dbReference>
<gene>
    <name evidence="6" type="ORF">PSYICH_LOCUS14389</name>
</gene>
<evidence type="ECO:0000313" key="6">
    <source>
        <dbReference type="EMBL" id="CAH1114254.1"/>
    </source>
</evidence>
<dbReference type="InterPro" id="IPR000215">
    <property type="entry name" value="Serpin_fam"/>
</dbReference>
<keyword evidence="1" id="KW-0646">Protease inhibitor</keyword>
<feature type="domain" description="Serpin" evidence="5">
    <location>
        <begin position="86"/>
        <end position="556"/>
    </location>
</feature>
<comment type="similarity">
    <text evidence="3">Belongs to the serpin family.</text>
</comment>
<evidence type="ECO:0000256" key="3">
    <source>
        <dbReference type="RuleBase" id="RU000411"/>
    </source>
</evidence>
<dbReference type="Gene3D" id="2.30.39.10">
    <property type="entry name" value="Alpha-1-antitrypsin, domain 1"/>
    <property type="match status" value="2"/>
</dbReference>
<dbReference type="OrthoDB" id="9518664at2759"/>
<protein>
    <recommendedName>
        <fullName evidence="5">Serpin domain-containing protein</fullName>
    </recommendedName>
</protein>
<dbReference type="GO" id="GO:0005615">
    <property type="term" value="C:extracellular space"/>
    <property type="evidence" value="ECO:0007669"/>
    <property type="project" value="InterPro"/>
</dbReference>
<dbReference type="SMART" id="SM00093">
    <property type="entry name" value="SERPIN"/>
    <property type="match status" value="1"/>
</dbReference>
<evidence type="ECO:0000256" key="2">
    <source>
        <dbReference type="ARBA" id="ARBA00022900"/>
    </source>
</evidence>
<dbReference type="FunFam" id="2.30.39.10:FF:000035">
    <property type="entry name" value="Serine protease inhibitor (serpin) 16"/>
    <property type="match status" value="1"/>
</dbReference>
<proteinExistence type="inferred from homology"/>